<feature type="domain" description="N-acetyltransferase" evidence="2">
    <location>
        <begin position="199"/>
        <end position="358"/>
    </location>
</feature>
<dbReference type="Proteomes" id="UP001515480">
    <property type="component" value="Unassembled WGS sequence"/>
</dbReference>
<protein>
    <recommendedName>
        <fullName evidence="1">Glucosamine 6-phosphate N-acetyltransferase</fullName>
        <ecNumber evidence="1">2.3.1.4</ecNumber>
    </recommendedName>
</protein>
<dbReference type="EMBL" id="JBGBPQ010000009">
    <property type="protein sequence ID" value="KAL1519388.1"/>
    <property type="molecule type" value="Genomic_DNA"/>
</dbReference>
<proteinExistence type="inferred from homology"/>
<dbReference type="AlphaFoldDB" id="A0AB34JEL3"/>
<keyword evidence="1" id="KW-0808">Transferase</keyword>
<comment type="pathway">
    <text evidence="1">Nucleotide-sugar biosynthesis; UDP-N-acetyl-alpha-D-glucosamine biosynthesis; N-acetyl-alpha-D-glucosamine 1-phosphate from alpha-D-glucosamine 6-phosphate (route I): step 1/2.</text>
</comment>
<dbReference type="PANTHER" id="PTHR13355:SF11">
    <property type="entry name" value="GLUCOSAMINE 6-PHOSPHATE N-ACETYLTRANSFERASE"/>
    <property type="match status" value="1"/>
</dbReference>
<dbReference type="InterPro" id="IPR016181">
    <property type="entry name" value="Acyl_CoA_acyltransferase"/>
</dbReference>
<dbReference type="PANTHER" id="PTHR13355">
    <property type="entry name" value="GLUCOSAMINE 6-PHOSPHATE N-ACETYLTRANSFERASE"/>
    <property type="match status" value="1"/>
</dbReference>
<dbReference type="CDD" id="cd04301">
    <property type="entry name" value="NAT_SF"/>
    <property type="match status" value="1"/>
</dbReference>
<dbReference type="Pfam" id="PF00583">
    <property type="entry name" value="Acetyltransf_1"/>
    <property type="match status" value="1"/>
</dbReference>
<reference evidence="3 4" key="1">
    <citation type="journal article" date="2024" name="Science">
        <title>Giant polyketide synthase enzymes in the biosynthesis of giant marine polyether toxins.</title>
        <authorList>
            <person name="Fallon T.R."/>
            <person name="Shende V.V."/>
            <person name="Wierzbicki I.H."/>
            <person name="Pendleton A.L."/>
            <person name="Watervoot N.F."/>
            <person name="Auber R.P."/>
            <person name="Gonzalez D.J."/>
            <person name="Wisecaver J.H."/>
            <person name="Moore B.S."/>
        </authorList>
    </citation>
    <scope>NUCLEOTIDE SEQUENCE [LARGE SCALE GENOMIC DNA]</scope>
    <source>
        <strain evidence="3 4">12B1</strain>
    </source>
</reference>
<evidence type="ECO:0000259" key="2">
    <source>
        <dbReference type="PROSITE" id="PS51186"/>
    </source>
</evidence>
<evidence type="ECO:0000313" key="4">
    <source>
        <dbReference type="Proteomes" id="UP001515480"/>
    </source>
</evidence>
<comment type="caution">
    <text evidence="3">The sequence shown here is derived from an EMBL/GenBank/DDBJ whole genome shotgun (WGS) entry which is preliminary data.</text>
</comment>
<dbReference type="GO" id="GO:0004343">
    <property type="term" value="F:glucosamine 6-phosphate N-acetyltransferase activity"/>
    <property type="evidence" value="ECO:0007669"/>
    <property type="project" value="UniProtKB-UniRule"/>
</dbReference>
<dbReference type="Gene3D" id="3.40.630.30">
    <property type="match status" value="2"/>
</dbReference>
<evidence type="ECO:0000313" key="3">
    <source>
        <dbReference type="EMBL" id="KAL1519388.1"/>
    </source>
</evidence>
<dbReference type="SUPFAM" id="SSF55729">
    <property type="entry name" value="Acyl-CoA N-acyltransferases (Nat)"/>
    <property type="match status" value="2"/>
</dbReference>
<organism evidence="3 4">
    <name type="scientific">Prymnesium parvum</name>
    <name type="common">Toxic golden alga</name>
    <dbReference type="NCBI Taxonomy" id="97485"/>
    <lineage>
        <taxon>Eukaryota</taxon>
        <taxon>Haptista</taxon>
        <taxon>Haptophyta</taxon>
        <taxon>Prymnesiophyceae</taxon>
        <taxon>Prymnesiales</taxon>
        <taxon>Prymnesiaceae</taxon>
        <taxon>Prymnesium</taxon>
    </lineage>
</organism>
<keyword evidence="1" id="KW-0012">Acyltransferase</keyword>
<dbReference type="InterPro" id="IPR039143">
    <property type="entry name" value="GNPNAT1-like"/>
</dbReference>
<dbReference type="GO" id="GO:0006048">
    <property type="term" value="P:UDP-N-acetylglucosamine biosynthetic process"/>
    <property type="evidence" value="ECO:0007669"/>
    <property type="project" value="UniProtKB-UniRule"/>
</dbReference>
<comment type="similarity">
    <text evidence="1">Belongs to the acetyltransferase family. GNA1 subfamily.</text>
</comment>
<comment type="catalytic activity">
    <reaction evidence="1">
        <text>D-glucosamine 6-phosphate + acetyl-CoA = N-acetyl-D-glucosamine 6-phosphate + CoA + H(+)</text>
        <dbReference type="Rhea" id="RHEA:10292"/>
        <dbReference type="ChEBI" id="CHEBI:15378"/>
        <dbReference type="ChEBI" id="CHEBI:57287"/>
        <dbReference type="ChEBI" id="CHEBI:57288"/>
        <dbReference type="ChEBI" id="CHEBI:57513"/>
        <dbReference type="ChEBI" id="CHEBI:58725"/>
        <dbReference type="EC" id="2.3.1.4"/>
    </reaction>
</comment>
<keyword evidence="4" id="KW-1185">Reference proteome</keyword>
<accession>A0AB34JEL3</accession>
<dbReference type="PROSITE" id="PS51186">
    <property type="entry name" value="GNAT"/>
    <property type="match status" value="1"/>
</dbReference>
<name>A0AB34JEL3_PRYPA</name>
<dbReference type="EC" id="2.3.1.4" evidence="1"/>
<sequence length="358" mass="38714">MRGEVAAVVLLSTAALLIVVAKRRGLLRLWRPRKAHAVRCLHYWDFAALSPAVKPTVSEAEFAVAVAQIRKDATQQTLVAVDDAARVLAACTLLLEPKFLRGGSYVAHIVGLHADVKARDQMRALLAEAIERARRAGCYKALFDSASAAESALVQKLGLGPSQLTMSCPLHAASAKGPSHALPATPPLPALEGGAFGSLRLRALQPSDMHEYIKLLKQLSVASIMEPARFETHLNVCQRAAVHRITVIEEVQRGILVGCFSLSVQRQPFNNPGLVAHLEDVVVDRSERGTGLGRAMIKAAVIMAEQLGCMRVCLNCKAENATFYEKCGFTRSKEGSFAIYFDATSSSNANTPVVLRRK</sequence>
<evidence type="ECO:0000256" key="1">
    <source>
        <dbReference type="RuleBase" id="RU365086"/>
    </source>
</evidence>
<dbReference type="InterPro" id="IPR000182">
    <property type="entry name" value="GNAT_dom"/>
</dbReference>
<gene>
    <name evidence="3" type="ORF">AB1Y20_022913</name>
</gene>